<feature type="region of interest" description="Disordered" evidence="9">
    <location>
        <begin position="117"/>
        <end position="141"/>
    </location>
</feature>
<accession>A0AAN6PKF3</accession>
<keyword evidence="5" id="KW-0833">Ubl conjugation pathway</keyword>
<name>A0AAN6PKF3_9PEZI</name>
<evidence type="ECO:0000256" key="1">
    <source>
        <dbReference type="ARBA" id="ARBA00001947"/>
    </source>
</evidence>
<evidence type="ECO:0000256" key="5">
    <source>
        <dbReference type="ARBA" id="ARBA00022786"/>
    </source>
</evidence>
<dbReference type="InterPro" id="IPR044098">
    <property type="entry name" value="STAMBP/STALP-like_MPN"/>
</dbReference>
<evidence type="ECO:0000256" key="7">
    <source>
        <dbReference type="ARBA" id="ARBA00022833"/>
    </source>
</evidence>
<organism evidence="11 12">
    <name type="scientific">Parachaetomium inaequale</name>
    <dbReference type="NCBI Taxonomy" id="2588326"/>
    <lineage>
        <taxon>Eukaryota</taxon>
        <taxon>Fungi</taxon>
        <taxon>Dikarya</taxon>
        <taxon>Ascomycota</taxon>
        <taxon>Pezizomycotina</taxon>
        <taxon>Sordariomycetes</taxon>
        <taxon>Sordariomycetidae</taxon>
        <taxon>Sordariales</taxon>
        <taxon>Chaetomiaceae</taxon>
        <taxon>Parachaetomium</taxon>
    </lineage>
</organism>
<evidence type="ECO:0000256" key="2">
    <source>
        <dbReference type="ARBA" id="ARBA00010981"/>
    </source>
</evidence>
<proteinExistence type="inferred from homology"/>
<keyword evidence="3" id="KW-0645">Protease</keyword>
<evidence type="ECO:0000313" key="12">
    <source>
        <dbReference type="Proteomes" id="UP001303115"/>
    </source>
</evidence>
<feature type="compositionally biased region" description="Basic and acidic residues" evidence="9">
    <location>
        <begin position="248"/>
        <end position="260"/>
    </location>
</feature>
<dbReference type="SUPFAM" id="SSF102712">
    <property type="entry name" value="JAB1/MPN domain"/>
    <property type="match status" value="1"/>
</dbReference>
<evidence type="ECO:0000256" key="3">
    <source>
        <dbReference type="ARBA" id="ARBA00022670"/>
    </source>
</evidence>
<evidence type="ECO:0000256" key="8">
    <source>
        <dbReference type="ARBA" id="ARBA00023049"/>
    </source>
</evidence>
<feature type="region of interest" description="Disordered" evidence="9">
    <location>
        <begin position="213"/>
        <end position="310"/>
    </location>
</feature>
<dbReference type="AlphaFoldDB" id="A0AAN6PKF3"/>
<feature type="region of interest" description="Disordered" evidence="9">
    <location>
        <begin position="323"/>
        <end position="346"/>
    </location>
</feature>
<feature type="compositionally biased region" description="Basic and acidic residues" evidence="9">
    <location>
        <begin position="268"/>
        <end position="295"/>
    </location>
</feature>
<dbReference type="Proteomes" id="UP001303115">
    <property type="component" value="Unassembled WGS sequence"/>
</dbReference>
<dbReference type="CDD" id="cd08066">
    <property type="entry name" value="MPN_AMSH_like"/>
    <property type="match status" value="1"/>
</dbReference>
<keyword evidence="4" id="KW-0479">Metal-binding</keyword>
<evidence type="ECO:0000256" key="9">
    <source>
        <dbReference type="SAM" id="MobiDB-lite"/>
    </source>
</evidence>
<dbReference type="GO" id="GO:0140492">
    <property type="term" value="F:metal-dependent deubiquitinase activity"/>
    <property type="evidence" value="ECO:0007669"/>
    <property type="project" value="InterPro"/>
</dbReference>
<dbReference type="PROSITE" id="PS50249">
    <property type="entry name" value="MPN"/>
    <property type="match status" value="1"/>
</dbReference>
<keyword evidence="12" id="KW-1185">Reference proteome</keyword>
<dbReference type="InterPro" id="IPR037518">
    <property type="entry name" value="MPN"/>
</dbReference>
<dbReference type="GO" id="GO:0016020">
    <property type="term" value="C:membrane"/>
    <property type="evidence" value="ECO:0007669"/>
    <property type="project" value="TreeGrafter"/>
</dbReference>
<dbReference type="EMBL" id="MU854384">
    <property type="protein sequence ID" value="KAK4040105.1"/>
    <property type="molecule type" value="Genomic_DNA"/>
</dbReference>
<evidence type="ECO:0000256" key="6">
    <source>
        <dbReference type="ARBA" id="ARBA00022801"/>
    </source>
</evidence>
<evidence type="ECO:0000259" key="10">
    <source>
        <dbReference type="PROSITE" id="PS50249"/>
    </source>
</evidence>
<dbReference type="PANTHER" id="PTHR12947">
    <property type="entry name" value="AMSH-LIKE PROTEASE"/>
    <property type="match status" value="1"/>
</dbReference>
<sequence length="534" mass="60428">MSSTDLNMGRGPMSAKELTDRAKQFDWNPRIGFKYWARAAETIHHEGQIYLREGNFPQAYLVLFRYSTLVLEYLVMHPEAKEPESRKAIKPLQKRIPQVIAILETLRPAIDNIHDQWRKTTAAPRGTPRKQDLAKHPTNDSPLSWNYASSANILDVQDHQDLAVDLAKKEIQRRRRAAGALEEGKHRLSGARQAPPPYMDDDELRRQMEATRRQLDRADGRATAFDDEEYSRPSTYYYPSISKSSSLDYERPTPQERPDGPRPQPPRPPKERHVDRRPSGPPPRPDKDLYLERDSPMLPPPRPGKEQLPSSAFADYSSLREQAPALPPKAPAEPAKQERVSFRPAATLENSEPLRPVFLPSGLRQKFLAIAADNTRKGLEMCGMLCGTTVNNALFISHLVIPEQKCTSDTCDTENESGMLEYCITNDLIVIGWIHTHPTQTCFMSSRDLHTQAGYQVMMPESIAIVCAPHSEPSWGIFRLTNPPGLPHILACQRTETFHPHAVDNLYVEAGQPPGHVYESRTLPFEVCDLRPGH</sequence>
<dbReference type="GO" id="GO:0070536">
    <property type="term" value="P:protein K63-linked deubiquitination"/>
    <property type="evidence" value="ECO:0007669"/>
    <property type="project" value="InterPro"/>
</dbReference>
<dbReference type="GO" id="GO:0046872">
    <property type="term" value="F:metal ion binding"/>
    <property type="evidence" value="ECO:0007669"/>
    <property type="project" value="UniProtKB-KW"/>
</dbReference>
<comment type="cofactor">
    <cofactor evidence="1">
        <name>Zn(2+)</name>
        <dbReference type="ChEBI" id="CHEBI:29105"/>
    </cofactor>
</comment>
<reference evidence="12" key="1">
    <citation type="journal article" date="2023" name="Mol. Phylogenet. Evol.">
        <title>Genome-scale phylogeny and comparative genomics of the fungal order Sordariales.</title>
        <authorList>
            <person name="Hensen N."/>
            <person name="Bonometti L."/>
            <person name="Westerberg I."/>
            <person name="Brannstrom I.O."/>
            <person name="Guillou S."/>
            <person name="Cros-Aarteil S."/>
            <person name="Calhoun S."/>
            <person name="Haridas S."/>
            <person name="Kuo A."/>
            <person name="Mondo S."/>
            <person name="Pangilinan J."/>
            <person name="Riley R."/>
            <person name="LaButti K."/>
            <person name="Andreopoulos B."/>
            <person name="Lipzen A."/>
            <person name="Chen C."/>
            <person name="Yan M."/>
            <person name="Daum C."/>
            <person name="Ng V."/>
            <person name="Clum A."/>
            <person name="Steindorff A."/>
            <person name="Ohm R.A."/>
            <person name="Martin F."/>
            <person name="Silar P."/>
            <person name="Natvig D.O."/>
            <person name="Lalanne C."/>
            <person name="Gautier V."/>
            <person name="Ament-Velasquez S.L."/>
            <person name="Kruys A."/>
            <person name="Hutchinson M.I."/>
            <person name="Powell A.J."/>
            <person name="Barry K."/>
            <person name="Miller A.N."/>
            <person name="Grigoriev I.V."/>
            <person name="Debuchy R."/>
            <person name="Gladieux P."/>
            <person name="Hiltunen Thoren M."/>
            <person name="Johannesson H."/>
        </authorList>
    </citation>
    <scope>NUCLEOTIDE SEQUENCE [LARGE SCALE GENOMIC DNA]</scope>
    <source>
        <strain evidence="12">CBS 284.82</strain>
    </source>
</reference>
<dbReference type="FunFam" id="3.40.140.10:FF:000033">
    <property type="entry name" value="AMSH-like protease sst2"/>
    <property type="match status" value="1"/>
</dbReference>
<dbReference type="GO" id="GO:0005768">
    <property type="term" value="C:endosome"/>
    <property type="evidence" value="ECO:0007669"/>
    <property type="project" value="TreeGrafter"/>
</dbReference>
<protein>
    <recommendedName>
        <fullName evidence="10">MPN domain-containing protein</fullName>
    </recommendedName>
</protein>
<evidence type="ECO:0000256" key="4">
    <source>
        <dbReference type="ARBA" id="ARBA00022723"/>
    </source>
</evidence>
<gene>
    <name evidence="11" type="ORF">C8A01DRAFT_16004</name>
</gene>
<dbReference type="SMART" id="SM00232">
    <property type="entry name" value="JAB_MPN"/>
    <property type="match status" value="1"/>
</dbReference>
<keyword evidence="8" id="KW-0482">Metalloprotease</keyword>
<feature type="domain" description="MPN" evidence="10">
    <location>
        <begin position="357"/>
        <end position="484"/>
    </location>
</feature>
<dbReference type="GO" id="GO:0006508">
    <property type="term" value="P:proteolysis"/>
    <property type="evidence" value="ECO:0007669"/>
    <property type="project" value="UniProtKB-KW"/>
</dbReference>
<dbReference type="PANTHER" id="PTHR12947:SF13">
    <property type="entry name" value="FI19924P1"/>
    <property type="match status" value="1"/>
</dbReference>
<dbReference type="Gene3D" id="3.40.140.10">
    <property type="entry name" value="Cytidine Deaminase, domain 2"/>
    <property type="match status" value="1"/>
</dbReference>
<feature type="region of interest" description="Disordered" evidence="9">
    <location>
        <begin position="177"/>
        <end position="201"/>
    </location>
</feature>
<keyword evidence="7" id="KW-0862">Zinc</keyword>
<feature type="compositionally biased region" description="Basic and acidic residues" evidence="9">
    <location>
        <begin position="129"/>
        <end position="138"/>
    </location>
</feature>
<evidence type="ECO:0000313" key="11">
    <source>
        <dbReference type="EMBL" id="KAK4040105.1"/>
    </source>
</evidence>
<comment type="caution">
    <text evidence="11">The sequence shown here is derived from an EMBL/GenBank/DDBJ whole genome shotgun (WGS) entry which is preliminary data.</text>
</comment>
<dbReference type="Gene3D" id="1.20.58.80">
    <property type="entry name" value="Phosphotransferase system, lactose/cellobiose-type IIA subunit"/>
    <property type="match status" value="1"/>
</dbReference>
<dbReference type="InterPro" id="IPR000555">
    <property type="entry name" value="JAMM/MPN+_dom"/>
</dbReference>
<dbReference type="GO" id="GO:0061578">
    <property type="term" value="F:K63-linked deubiquitinase activity"/>
    <property type="evidence" value="ECO:0007669"/>
    <property type="project" value="InterPro"/>
</dbReference>
<dbReference type="Pfam" id="PF01398">
    <property type="entry name" value="JAB"/>
    <property type="match status" value="1"/>
</dbReference>
<keyword evidence="6" id="KW-0378">Hydrolase</keyword>
<comment type="similarity">
    <text evidence="2">Belongs to the peptidase M67C family.</text>
</comment>